<dbReference type="Proteomes" id="UP001589609">
    <property type="component" value="Unassembled WGS sequence"/>
</dbReference>
<evidence type="ECO:0000313" key="1">
    <source>
        <dbReference type="EMBL" id="MFB9760072.1"/>
    </source>
</evidence>
<comment type="caution">
    <text evidence="1">The sequence shown here is derived from an EMBL/GenBank/DDBJ whole genome shotgun (WGS) entry which is preliminary data.</text>
</comment>
<dbReference type="NCBIfam" id="TIGR02834">
    <property type="entry name" value="spo_ytxC"/>
    <property type="match status" value="1"/>
</dbReference>
<dbReference type="EMBL" id="JBHMAF010000108">
    <property type="protein sequence ID" value="MFB9760072.1"/>
    <property type="molecule type" value="Genomic_DNA"/>
</dbReference>
<dbReference type="Pfam" id="PF08812">
    <property type="entry name" value="YtxC"/>
    <property type="match status" value="1"/>
</dbReference>
<gene>
    <name evidence="1" type="primary">ytxC</name>
    <name evidence="1" type="ORF">ACFFMS_17030</name>
</gene>
<reference evidence="1 2" key="1">
    <citation type="submission" date="2024-09" db="EMBL/GenBank/DDBJ databases">
        <authorList>
            <person name="Sun Q."/>
            <person name="Mori K."/>
        </authorList>
    </citation>
    <scope>NUCLEOTIDE SEQUENCE [LARGE SCALE GENOMIC DNA]</scope>
    <source>
        <strain evidence="1 2">JCM 11201</strain>
    </source>
</reference>
<proteinExistence type="predicted"/>
<protein>
    <submittedName>
        <fullName evidence="1">Sporulation protein YtxC</fullName>
    </submittedName>
</protein>
<name>A0ABV5WI58_9BACI</name>
<dbReference type="InterPro" id="IPR014199">
    <property type="entry name" value="Spore_YtxC"/>
</dbReference>
<dbReference type="RefSeq" id="WP_379950405.1">
    <property type="nucleotide sequence ID" value="NZ_JBHMAF010000108.1"/>
</dbReference>
<organism evidence="1 2">
    <name type="scientific">Ectobacillus funiculus</name>
    <dbReference type="NCBI Taxonomy" id="137993"/>
    <lineage>
        <taxon>Bacteria</taxon>
        <taxon>Bacillati</taxon>
        <taxon>Bacillota</taxon>
        <taxon>Bacilli</taxon>
        <taxon>Bacillales</taxon>
        <taxon>Bacillaceae</taxon>
        <taxon>Ectobacillus</taxon>
    </lineage>
</organism>
<sequence length="285" mass="33715">MIEIRFEEEHDARMMYEHLLKGAETAHESMSVLLEESTVVVHIPPGDVWCADEVLIPAIIRFITDVKEEKWILSILEQAFLYRDQDERMQILHIVHSLLDGKLQDIPYKGLQKERRSLLEASLAEFVQNPISFSFDSYVKFRLRYYMAYLVRLTELAIDEYKLEQEYQSFVEMLRQHVYTRKSRLSCLHLVYNGSFTFYDERGACLNQERLVQYIDEGIVYNQESYIDPNIIAPLLSIAPKTIYLYTAHIDDNMIITIRNVFQERVIVHTIGEFEKMMGKQVRKQ</sequence>
<keyword evidence="2" id="KW-1185">Reference proteome</keyword>
<evidence type="ECO:0000313" key="2">
    <source>
        <dbReference type="Proteomes" id="UP001589609"/>
    </source>
</evidence>
<accession>A0ABV5WI58</accession>